<evidence type="ECO:0000256" key="8">
    <source>
        <dbReference type="SAM" id="Phobius"/>
    </source>
</evidence>
<comment type="subcellular location">
    <subcellularLocation>
        <location evidence="1">Cell membrane</location>
        <topology evidence="1">Multi-pass membrane protein</topology>
    </subcellularLocation>
</comment>
<dbReference type="PANTHER" id="PTHR30472">
    <property type="entry name" value="FERRIC ENTEROBACTIN TRANSPORT SYSTEM PERMEASE PROTEIN"/>
    <property type="match status" value="1"/>
</dbReference>
<dbReference type="Proteomes" id="UP001082899">
    <property type="component" value="Unassembled WGS sequence"/>
</dbReference>
<evidence type="ECO:0000256" key="1">
    <source>
        <dbReference type="ARBA" id="ARBA00004651"/>
    </source>
</evidence>
<keyword evidence="10" id="KW-1185">Reference proteome</keyword>
<feature type="transmembrane region" description="Helical" evidence="8">
    <location>
        <begin position="286"/>
        <end position="304"/>
    </location>
</feature>
<feature type="transmembrane region" description="Helical" evidence="8">
    <location>
        <begin position="204"/>
        <end position="225"/>
    </location>
</feature>
<accession>A0ABT3ZSL6</accession>
<dbReference type="EMBL" id="JAPMXC010000010">
    <property type="protein sequence ID" value="MCY0389549.1"/>
    <property type="molecule type" value="Genomic_DNA"/>
</dbReference>
<keyword evidence="6 8" id="KW-1133">Transmembrane helix</keyword>
<evidence type="ECO:0000313" key="9">
    <source>
        <dbReference type="EMBL" id="MCY0389549.1"/>
    </source>
</evidence>
<comment type="caution">
    <text evidence="9">The sequence shown here is derived from an EMBL/GenBank/DDBJ whole genome shotgun (WGS) entry which is preliminary data.</text>
</comment>
<dbReference type="Pfam" id="PF01032">
    <property type="entry name" value="FecCD"/>
    <property type="match status" value="1"/>
</dbReference>
<feature type="transmembrane region" description="Helical" evidence="8">
    <location>
        <begin position="129"/>
        <end position="149"/>
    </location>
</feature>
<comment type="similarity">
    <text evidence="2">Belongs to the binding-protein-dependent transport system permease family. FecCD subfamily.</text>
</comment>
<dbReference type="InterPro" id="IPR000522">
    <property type="entry name" value="ABC_transptr_permease_BtuC"/>
</dbReference>
<evidence type="ECO:0000256" key="7">
    <source>
        <dbReference type="ARBA" id="ARBA00023136"/>
    </source>
</evidence>
<feature type="transmembrane region" description="Helical" evidence="8">
    <location>
        <begin position="245"/>
        <end position="274"/>
    </location>
</feature>
<feature type="transmembrane region" description="Helical" evidence="8">
    <location>
        <begin position="155"/>
        <end position="175"/>
    </location>
</feature>
<reference evidence="9" key="1">
    <citation type="submission" date="2022-11" db="EMBL/GenBank/DDBJ databases">
        <title>Robbsia betulipollinis sp. nov., isolated from pollen of birch (Betula pendula).</title>
        <authorList>
            <person name="Shi H."/>
            <person name="Ambika Manirajan B."/>
            <person name="Ratering S."/>
            <person name="Geissler-Plaum R."/>
            <person name="Schnell S."/>
        </authorList>
    </citation>
    <scope>NUCLEOTIDE SEQUENCE</scope>
    <source>
        <strain evidence="9">Bb-Pol-6</strain>
    </source>
</reference>
<feature type="transmembrane region" description="Helical" evidence="8">
    <location>
        <begin position="316"/>
        <end position="334"/>
    </location>
</feature>
<keyword evidence="7 8" id="KW-0472">Membrane</keyword>
<dbReference type="PANTHER" id="PTHR30472:SF25">
    <property type="entry name" value="ABC TRANSPORTER PERMEASE PROTEIN MJ0876-RELATED"/>
    <property type="match status" value="1"/>
</dbReference>
<feature type="transmembrane region" description="Helical" evidence="8">
    <location>
        <begin position="43"/>
        <end position="61"/>
    </location>
</feature>
<evidence type="ECO:0000256" key="4">
    <source>
        <dbReference type="ARBA" id="ARBA00022475"/>
    </source>
</evidence>
<feature type="transmembrane region" description="Helical" evidence="8">
    <location>
        <begin position="100"/>
        <end position="122"/>
    </location>
</feature>
<evidence type="ECO:0000313" key="10">
    <source>
        <dbReference type="Proteomes" id="UP001082899"/>
    </source>
</evidence>
<keyword evidence="5 8" id="KW-0812">Transmembrane</keyword>
<dbReference type="SUPFAM" id="SSF81345">
    <property type="entry name" value="ABC transporter involved in vitamin B12 uptake, BtuC"/>
    <property type="match status" value="1"/>
</dbReference>
<evidence type="ECO:0000256" key="5">
    <source>
        <dbReference type="ARBA" id="ARBA00022692"/>
    </source>
</evidence>
<organism evidence="9 10">
    <name type="scientific">Robbsia betulipollinis</name>
    <dbReference type="NCBI Taxonomy" id="2981849"/>
    <lineage>
        <taxon>Bacteria</taxon>
        <taxon>Pseudomonadati</taxon>
        <taxon>Pseudomonadota</taxon>
        <taxon>Betaproteobacteria</taxon>
        <taxon>Burkholderiales</taxon>
        <taxon>Burkholderiaceae</taxon>
        <taxon>Robbsia</taxon>
    </lineage>
</organism>
<dbReference type="Gene3D" id="1.10.3470.10">
    <property type="entry name" value="ABC transporter involved in vitamin B12 uptake, BtuC"/>
    <property type="match status" value="1"/>
</dbReference>
<keyword evidence="4" id="KW-1003">Cell membrane</keyword>
<evidence type="ECO:0000256" key="3">
    <source>
        <dbReference type="ARBA" id="ARBA00022448"/>
    </source>
</evidence>
<name>A0ABT3ZSL6_9BURK</name>
<feature type="transmembrane region" description="Helical" evidence="8">
    <location>
        <begin position="73"/>
        <end position="94"/>
    </location>
</feature>
<proteinExistence type="inferred from homology"/>
<evidence type="ECO:0000256" key="6">
    <source>
        <dbReference type="ARBA" id="ARBA00022989"/>
    </source>
</evidence>
<dbReference type="InterPro" id="IPR037294">
    <property type="entry name" value="ABC_BtuC-like"/>
</dbReference>
<dbReference type="RefSeq" id="WP_267849444.1">
    <property type="nucleotide sequence ID" value="NZ_JAPMXC010000010.1"/>
</dbReference>
<keyword evidence="3" id="KW-0813">Transport</keyword>
<sequence length="342" mass="35459">MPLSNDSKRPLWLVACIGLFAVMLLLALSMGEYPISMADIVRFAGVSLGFGSMPAAQYHLLSNILLTVRLPRTLAAALVGFALSSSGASFQAVFRNPLVSPGLLGVLAGAACGAALAMICGGSWWMIQIVSFAMGLLAVALGVGIGAMFGGASIVTLMLGGIISGTAFGAALSVIKYVADPQDQLPSIVFWLMGSFDAARLPQVGWLALPILLAGVLLAFLGRALDVMSMGDDEARTLGIPVDLVRYGVIAIATLVSALSVSIAGMIGWVGLLIPHIARLLLGSSNSRLISASALLGASFMIAADCLSRNLGRVEIPVGIVTECLGVPAFIVVLHRSRRAWR</sequence>
<protein>
    <submittedName>
        <fullName evidence="9">Iron ABC transporter permease</fullName>
    </submittedName>
</protein>
<gene>
    <name evidence="9" type="ORF">OVY01_20600</name>
</gene>
<evidence type="ECO:0000256" key="2">
    <source>
        <dbReference type="ARBA" id="ARBA00007935"/>
    </source>
</evidence>
<dbReference type="CDD" id="cd06550">
    <property type="entry name" value="TM_ABC_iron-siderophores_like"/>
    <property type="match status" value="1"/>
</dbReference>
<feature type="transmembrane region" description="Helical" evidence="8">
    <location>
        <begin position="12"/>
        <end position="31"/>
    </location>
</feature>